<comment type="subunit">
    <text evidence="5">Heterodimer of an alpha and a beta subunit.</text>
</comment>
<keyword evidence="6" id="KW-1185">Reference proteome</keyword>
<dbReference type="PROSITE" id="PS00749">
    <property type="entry name" value="F_ACTIN_CAPPING_A_2"/>
    <property type="match status" value="1"/>
</dbReference>
<evidence type="ECO:0000256" key="4">
    <source>
        <dbReference type="ARBA" id="ARBA00023203"/>
    </source>
</evidence>
<dbReference type="GO" id="GO:0030036">
    <property type="term" value="P:actin cytoskeleton organization"/>
    <property type="evidence" value="ECO:0007669"/>
    <property type="project" value="TreeGrafter"/>
</dbReference>
<reference evidence="7" key="1">
    <citation type="submission" date="2022-11" db="UniProtKB">
        <authorList>
            <consortium name="WormBaseParasite"/>
        </authorList>
    </citation>
    <scope>IDENTIFICATION</scope>
</reference>
<dbReference type="GO" id="GO:0051016">
    <property type="term" value="P:barbed-end actin filament capping"/>
    <property type="evidence" value="ECO:0007669"/>
    <property type="project" value="UniProtKB-UniRule"/>
</dbReference>
<evidence type="ECO:0000256" key="5">
    <source>
        <dbReference type="RuleBase" id="RU365077"/>
    </source>
</evidence>
<dbReference type="PRINTS" id="PR00191">
    <property type="entry name" value="FACTINCAPA"/>
</dbReference>
<name>A0A914EJI6_9BILA</name>
<evidence type="ECO:0000256" key="3">
    <source>
        <dbReference type="ARBA" id="ARBA00022467"/>
    </source>
</evidence>
<dbReference type="GO" id="GO:0030863">
    <property type="term" value="C:cortical cytoskeleton"/>
    <property type="evidence" value="ECO:0007669"/>
    <property type="project" value="TreeGrafter"/>
</dbReference>
<dbReference type="FunFam" id="3.90.1150.210:FF:000003">
    <property type="entry name" value="F-actin-capping protein subunit alpha"/>
    <property type="match status" value="1"/>
</dbReference>
<evidence type="ECO:0000256" key="1">
    <source>
        <dbReference type="ARBA" id="ARBA00010479"/>
    </source>
</evidence>
<evidence type="ECO:0000256" key="2">
    <source>
        <dbReference type="ARBA" id="ARBA00014038"/>
    </source>
</evidence>
<dbReference type="GO" id="GO:0008290">
    <property type="term" value="C:F-actin capping protein complex"/>
    <property type="evidence" value="ECO:0007669"/>
    <property type="project" value="UniProtKB-UniRule"/>
</dbReference>
<comment type="function">
    <text evidence="5">F-actin-capping proteins bind in a Ca(2+)-independent manner to the fast growing ends of actin filaments (barbed end) thereby blocking the exchange of subunits at these ends. Unlike other capping proteins (such as gelsolin and severin), these proteins do not sever actin filaments.</text>
</comment>
<sequence>MTSDELPATEKVRIASDFLLQSPPGEFNEVFNDVRMLVNNDAILEQGCAPAVAQYNKEQYIPVKIDGTETLITQYNELPDGRFFDPKTKKVFRYDHLRKEASDFQPAHGEIEENDFQPAHGEIEEKLEPWRKALQAEADHYIDEHFHNTGVATVFAQKGSIILCVESHQFQPKNYWNGRWRSTWKLPNHEGKSSSQEINGVVRLQVHYYEDGNVQLISNKEFSAKVQLHADREKSAKEILRIISEAESAYQNAVQENYIAMSDTTFKALRRQLPITRSKLDWLKLQTYRIAQDMKPQ</sequence>
<proteinExistence type="inferred from homology"/>
<dbReference type="Pfam" id="PF01267">
    <property type="entry name" value="F-actin_cap_A"/>
    <property type="match status" value="1"/>
</dbReference>
<evidence type="ECO:0000313" key="7">
    <source>
        <dbReference type="WBParaSite" id="ACRNAN_scaffold836.g24341.t2"/>
    </source>
</evidence>
<dbReference type="Gene3D" id="3.90.1150.210">
    <property type="entry name" value="F-actin capping protein, beta subunit"/>
    <property type="match status" value="1"/>
</dbReference>
<comment type="similarity">
    <text evidence="1 5">Belongs to the F-actin-capping protein alpha subunit family.</text>
</comment>
<dbReference type="InterPro" id="IPR017865">
    <property type="entry name" value="F-actin_cap_asu_CS"/>
</dbReference>
<dbReference type="InterPro" id="IPR042489">
    <property type="entry name" value="CapZ_alpha_1"/>
</dbReference>
<dbReference type="AlphaFoldDB" id="A0A914EJI6"/>
<protein>
    <recommendedName>
        <fullName evidence="2 5">F-actin-capping protein subunit alpha</fullName>
    </recommendedName>
</protein>
<dbReference type="InterPro" id="IPR042276">
    <property type="entry name" value="CapZ_alpha/beta_2"/>
</dbReference>
<dbReference type="PROSITE" id="PS00748">
    <property type="entry name" value="F_ACTIN_CAPPING_A_1"/>
    <property type="match status" value="1"/>
</dbReference>
<dbReference type="InterPro" id="IPR002189">
    <property type="entry name" value="CapZ_alpha"/>
</dbReference>
<accession>A0A914EJI6</accession>
<dbReference type="PANTHER" id="PTHR10653">
    <property type="entry name" value="F-ACTIN-CAPPING PROTEIN SUBUNIT ALPHA"/>
    <property type="match status" value="1"/>
</dbReference>
<dbReference type="Gene3D" id="3.30.1140.60">
    <property type="entry name" value="F-actin capping protein, alpha subunit"/>
    <property type="match status" value="1"/>
</dbReference>
<keyword evidence="4 5" id="KW-0009">Actin-binding</keyword>
<dbReference type="SUPFAM" id="SSF90096">
    <property type="entry name" value="Subunits of heterodimeric actin filament capping protein Capz"/>
    <property type="match status" value="1"/>
</dbReference>
<dbReference type="Proteomes" id="UP000887540">
    <property type="component" value="Unplaced"/>
</dbReference>
<dbReference type="PANTHER" id="PTHR10653:SF0">
    <property type="entry name" value="F-ACTIN-CAPPING PROTEIN SUBUNIT ALPHA"/>
    <property type="match status" value="1"/>
</dbReference>
<dbReference type="InterPro" id="IPR037282">
    <property type="entry name" value="CapZ_alpha/beta"/>
</dbReference>
<evidence type="ECO:0000313" key="6">
    <source>
        <dbReference type="Proteomes" id="UP000887540"/>
    </source>
</evidence>
<keyword evidence="3 5" id="KW-0117">Actin capping</keyword>
<organism evidence="6 7">
    <name type="scientific">Acrobeloides nanus</name>
    <dbReference type="NCBI Taxonomy" id="290746"/>
    <lineage>
        <taxon>Eukaryota</taxon>
        <taxon>Metazoa</taxon>
        <taxon>Ecdysozoa</taxon>
        <taxon>Nematoda</taxon>
        <taxon>Chromadorea</taxon>
        <taxon>Rhabditida</taxon>
        <taxon>Tylenchina</taxon>
        <taxon>Cephalobomorpha</taxon>
        <taxon>Cephaloboidea</taxon>
        <taxon>Cephalobidae</taxon>
        <taxon>Acrobeloides</taxon>
    </lineage>
</organism>
<dbReference type="GO" id="GO:0051015">
    <property type="term" value="F:actin filament binding"/>
    <property type="evidence" value="ECO:0007669"/>
    <property type="project" value="TreeGrafter"/>
</dbReference>
<dbReference type="WBParaSite" id="ACRNAN_scaffold836.g24341.t2">
    <property type="protein sequence ID" value="ACRNAN_scaffold836.g24341.t2"/>
    <property type="gene ID" value="ACRNAN_scaffold836.g24341"/>
</dbReference>